<dbReference type="Pfam" id="PF01383">
    <property type="entry name" value="CpcD"/>
    <property type="match status" value="1"/>
</dbReference>
<evidence type="ECO:0000259" key="10">
    <source>
        <dbReference type="PROSITE" id="PS51445"/>
    </source>
</evidence>
<keyword evidence="5" id="KW-0793">Thylakoid</keyword>
<dbReference type="InterPro" id="IPR016470">
    <property type="entry name" value="Phycobilisome"/>
</dbReference>
<dbReference type="InterPro" id="IPR001297">
    <property type="entry name" value="PBS_linker_dom"/>
</dbReference>
<evidence type="ECO:0000256" key="1">
    <source>
        <dbReference type="ARBA" id="ARBA00004445"/>
    </source>
</evidence>
<dbReference type="PANTHER" id="PTHR34011">
    <property type="entry name" value="PHYCOBILISOME 32.1 KDA LINKER POLYPEPTIDE, PHYCOCYANIN-ASSOCIATED, ROD 2-RELATED"/>
    <property type="match status" value="1"/>
</dbReference>
<keyword evidence="12" id="KW-1185">Reference proteome</keyword>
<evidence type="ECO:0000256" key="4">
    <source>
        <dbReference type="ARBA" id="ARBA00022738"/>
    </source>
</evidence>
<evidence type="ECO:0000259" key="9">
    <source>
        <dbReference type="PROSITE" id="PS51441"/>
    </source>
</evidence>
<keyword evidence="2" id="KW-0602">Photosynthesis</keyword>
<dbReference type="SMART" id="SM01094">
    <property type="entry name" value="CpcD"/>
    <property type="match status" value="1"/>
</dbReference>
<proteinExistence type="inferred from homology"/>
<dbReference type="Pfam" id="PF00427">
    <property type="entry name" value="PBS_linker_poly"/>
    <property type="match status" value="1"/>
</dbReference>
<evidence type="ECO:0000313" key="11">
    <source>
        <dbReference type="EMBL" id="MDJ1168381.1"/>
    </source>
</evidence>
<keyword evidence="3" id="KW-0042">Antenna complex</keyword>
<comment type="similarity">
    <text evidence="7">Belongs to the phycobilisome linker protein family.</text>
</comment>
<evidence type="ECO:0000256" key="8">
    <source>
        <dbReference type="SAM" id="MobiDB-lite"/>
    </source>
</evidence>
<dbReference type="PIRSF" id="PIRSF005898">
    <property type="entry name" value="Phycobilisome_CpeC/CpcI"/>
    <property type="match status" value="1"/>
</dbReference>
<dbReference type="EMBL" id="JAQOSP010000017">
    <property type="protein sequence ID" value="MDJ1168381.1"/>
    <property type="molecule type" value="Genomic_DNA"/>
</dbReference>
<feature type="domain" description="PBS-linker" evidence="10">
    <location>
        <begin position="1"/>
        <end position="179"/>
    </location>
</feature>
<accession>A0ABT7APZ1</accession>
<dbReference type="Proteomes" id="UP001235303">
    <property type="component" value="Unassembled WGS sequence"/>
</dbReference>
<keyword evidence="4 7" id="KW-0605">Phycobilisome</keyword>
<dbReference type="PANTHER" id="PTHR34011:SF6">
    <property type="entry name" value="PHYCOBILIPROTEIN APCE"/>
    <property type="match status" value="1"/>
</dbReference>
<dbReference type="RefSeq" id="WP_283752145.1">
    <property type="nucleotide sequence ID" value="NZ_JAQOSP010000017.1"/>
</dbReference>
<protein>
    <submittedName>
        <fullName evidence="11">Phycobilisome linker polypeptide</fullName>
    </submittedName>
</protein>
<evidence type="ECO:0000256" key="3">
    <source>
        <dbReference type="ARBA" id="ARBA00022549"/>
    </source>
</evidence>
<dbReference type="InterPro" id="IPR038255">
    <property type="entry name" value="PBS_linker_sf"/>
</dbReference>
<sequence length="290" mass="32271">MPFGPASELGVSVYEETDPIELWPGQSGEEVEAVIRAVYRQVLGNAYVMENERLSVPESQLKRGEISVREFVRQVAKSGLYRSRFFETCPPFRLIELNFKHLLGRAPDSYEDMQFHGAILNEQGFEADIDSYIDSDEYQNTFGENIVPYVRGYKSASVRNLVGFTHMFQLMRGPGSSDLKGSLSGNRPRLNKLVIQGTPTAVVPPSGGVGGWSFQEPPSSARTRLGTGATEGGTVYRVEVTGYCSPRAFNKMPKFRWSNKVLLVPFDELSDTYQRIHKQGGKIASITAVN</sequence>
<evidence type="ECO:0000256" key="2">
    <source>
        <dbReference type="ARBA" id="ARBA00022531"/>
    </source>
</evidence>
<feature type="region of interest" description="Disordered" evidence="8">
    <location>
        <begin position="207"/>
        <end position="228"/>
    </location>
</feature>
<feature type="domain" description="CpcD-like" evidence="9">
    <location>
        <begin position="233"/>
        <end position="289"/>
    </location>
</feature>
<dbReference type="InterPro" id="IPR008213">
    <property type="entry name" value="CpcD-like_dom"/>
</dbReference>
<organism evidence="11 12">
    <name type="scientific">Roseofilum acuticapitatum BLCC-M154</name>
    <dbReference type="NCBI Taxonomy" id="3022444"/>
    <lineage>
        <taxon>Bacteria</taxon>
        <taxon>Bacillati</taxon>
        <taxon>Cyanobacteriota</taxon>
        <taxon>Cyanophyceae</taxon>
        <taxon>Desertifilales</taxon>
        <taxon>Desertifilaceae</taxon>
        <taxon>Roseofilum</taxon>
        <taxon>Roseofilum acuticapitatum</taxon>
    </lineage>
</organism>
<evidence type="ECO:0000256" key="6">
    <source>
        <dbReference type="ARBA" id="ARBA00023136"/>
    </source>
</evidence>
<name>A0ABT7APZ1_9CYAN</name>
<gene>
    <name evidence="11" type="ORF">PMG71_02955</name>
</gene>
<evidence type="ECO:0000256" key="5">
    <source>
        <dbReference type="ARBA" id="ARBA00023078"/>
    </source>
</evidence>
<evidence type="ECO:0000313" key="12">
    <source>
        <dbReference type="Proteomes" id="UP001235303"/>
    </source>
</evidence>
<dbReference type="PROSITE" id="PS51441">
    <property type="entry name" value="CPCD_LIKE"/>
    <property type="match status" value="1"/>
</dbReference>
<comment type="subcellular location">
    <subcellularLocation>
        <location evidence="1">Cellular thylakoid membrane</location>
        <topology evidence="1">Peripheral membrane protein</topology>
        <orientation evidence="1">Cytoplasmic side</orientation>
    </subcellularLocation>
</comment>
<reference evidence="11 12" key="1">
    <citation type="submission" date="2023-01" db="EMBL/GenBank/DDBJ databases">
        <title>Novel diversity within Roseofilum (Cyanobacteria; Desertifilaceae) from marine benthic mats with descriptions of four novel species.</title>
        <authorList>
            <person name="Wang Y."/>
            <person name="Berthold D.E."/>
            <person name="Hu J."/>
            <person name="Lefler F.W."/>
            <person name="Laughinghouse H.D. IV."/>
        </authorList>
    </citation>
    <scope>NUCLEOTIDE SEQUENCE [LARGE SCALE GENOMIC DNA]</scope>
    <source>
        <strain evidence="11 12">BLCC-M154</strain>
    </source>
</reference>
<comment type="caution">
    <text evidence="11">The sequence shown here is derived from an EMBL/GenBank/DDBJ whole genome shotgun (WGS) entry which is preliminary data.</text>
</comment>
<dbReference type="Gene3D" id="1.10.3130.20">
    <property type="entry name" value="Phycobilisome linker domain"/>
    <property type="match status" value="1"/>
</dbReference>
<evidence type="ECO:0000256" key="7">
    <source>
        <dbReference type="PROSITE-ProRule" id="PRU00775"/>
    </source>
</evidence>
<dbReference type="PROSITE" id="PS51445">
    <property type="entry name" value="PBS_LINKER"/>
    <property type="match status" value="1"/>
</dbReference>
<keyword evidence="6" id="KW-0472">Membrane</keyword>